<dbReference type="Proteomes" id="UP001597018">
    <property type="component" value="Unassembled WGS sequence"/>
</dbReference>
<organism evidence="8 9">
    <name type="scientific">Saccharopolyspora rosea</name>
    <dbReference type="NCBI Taxonomy" id="524884"/>
    <lineage>
        <taxon>Bacteria</taxon>
        <taxon>Bacillati</taxon>
        <taxon>Actinomycetota</taxon>
        <taxon>Actinomycetes</taxon>
        <taxon>Pseudonocardiales</taxon>
        <taxon>Pseudonocardiaceae</taxon>
        <taxon>Saccharopolyspora</taxon>
    </lineage>
</organism>
<dbReference type="PANTHER" id="PTHR11452:SF75">
    <property type="entry name" value="ALPHA-GALACTOSIDASE MEL1"/>
    <property type="match status" value="1"/>
</dbReference>
<accession>A0ABW3FIG2</accession>
<gene>
    <name evidence="8" type="ORF">ACFQ16_00800</name>
</gene>
<dbReference type="EMBL" id="JBHTIW010000001">
    <property type="protein sequence ID" value="MFD0918271.1"/>
    <property type="molecule type" value="Genomic_DNA"/>
</dbReference>
<evidence type="ECO:0000256" key="4">
    <source>
        <dbReference type="ARBA" id="ARBA00023295"/>
    </source>
</evidence>
<proteinExistence type="inferred from homology"/>
<reference evidence="9" key="1">
    <citation type="journal article" date="2019" name="Int. J. Syst. Evol. Microbiol.">
        <title>The Global Catalogue of Microorganisms (GCM) 10K type strain sequencing project: providing services to taxonomists for standard genome sequencing and annotation.</title>
        <authorList>
            <consortium name="The Broad Institute Genomics Platform"/>
            <consortium name="The Broad Institute Genome Sequencing Center for Infectious Disease"/>
            <person name="Wu L."/>
            <person name="Ma J."/>
        </authorList>
    </citation>
    <scope>NUCLEOTIDE SEQUENCE [LARGE SCALE GENOMIC DNA]</scope>
    <source>
        <strain evidence="9">CCUG 56401</strain>
    </source>
</reference>
<keyword evidence="5" id="KW-1015">Disulfide bond</keyword>
<comment type="catalytic activity">
    <reaction evidence="5">
        <text>Hydrolysis of terminal, non-reducing alpha-D-galactose residues in alpha-D-galactosides, including galactose oligosaccharides, galactomannans and galactolipids.</text>
        <dbReference type="EC" id="3.2.1.22"/>
    </reaction>
</comment>
<keyword evidence="4 5" id="KW-0326">Glycosidase</keyword>
<evidence type="ECO:0000256" key="5">
    <source>
        <dbReference type="RuleBase" id="RU361168"/>
    </source>
</evidence>
<dbReference type="PROSITE" id="PS00512">
    <property type="entry name" value="ALPHA_GALACTOSIDASE"/>
    <property type="match status" value="1"/>
</dbReference>
<dbReference type="InterPro" id="IPR017853">
    <property type="entry name" value="GH"/>
</dbReference>
<keyword evidence="9" id="KW-1185">Reference proteome</keyword>
<dbReference type="Gene3D" id="3.20.20.70">
    <property type="entry name" value="Aldolase class I"/>
    <property type="match status" value="1"/>
</dbReference>
<evidence type="ECO:0000256" key="6">
    <source>
        <dbReference type="SAM" id="SignalP"/>
    </source>
</evidence>
<evidence type="ECO:0000256" key="2">
    <source>
        <dbReference type="ARBA" id="ARBA00022729"/>
    </source>
</evidence>
<dbReference type="PANTHER" id="PTHR11452">
    <property type="entry name" value="ALPHA-GALACTOSIDASE/ALPHA-N-ACETYLGALACTOSAMINIDASE"/>
    <property type="match status" value="1"/>
</dbReference>
<dbReference type="GO" id="GO:0016798">
    <property type="term" value="F:hydrolase activity, acting on glycosyl bonds"/>
    <property type="evidence" value="ECO:0007669"/>
    <property type="project" value="UniProtKB-KW"/>
</dbReference>
<feature type="chain" id="PRO_5045260978" description="Alpha-galactosidase" evidence="6">
    <location>
        <begin position="22"/>
        <end position="410"/>
    </location>
</feature>
<name>A0ABW3FIG2_9PSEU</name>
<protein>
    <recommendedName>
        <fullName evidence="5">Alpha-galactosidase</fullName>
        <ecNumber evidence="5">3.2.1.22</ecNumber>
    </recommendedName>
    <alternativeName>
        <fullName evidence="5">Melibiase</fullName>
    </alternativeName>
</protein>
<dbReference type="Pfam" id="PF17801">
    <property type="entry name" value="Melibiase_C"/>
    <property type="match status" value="1"/>
</dbReference>
<keyword evidence="3 5" id="KW-0378">Hydrolase</keyword>
<dbReference type="Pfam" id="PF16499">
    <property type="entry name" value="Melibiase_2"/>
    <property type="match status" value="1"/>
</dbReference>
<evidence type="ECO:0000313" key="8">
    <source>
        <dbReference type="EMBL" id="MFD0918271.1"/>
    </source>
</evidence>
<keyword evidence="2 6" id="KW-0732">Signal</keyword>
<dbReference type="InterPro" id="IPR041233">
    <property type="entry name" value="Melibiase_C"/>
</dbReference>
<dbReference type="InterPro" id="IPR013780">
    <property type="entry name" value="Glyco_hydro_b"/>
</dbReference>
<dbReference type="InterPro" id="IPR002241">
    <property type="entry name" value="Glyco_hydro_27"/>
</dbReference>
<dbReference type="PRINTS" id="PR00740">
    <property type="entry name" value="GLHYDRLASE27"/>
</dbReference>
<evidence type="ECO:0000313" key="9">
    <source>
        <dbReference type="Proteomes" id="UP001597018"/>
    </source>
</evidence>
<dbReference type="SUPFAM" id="SSF51445">
    <property type="entry name" value="(Trans)glycosidases"/>
    <property type="match status" value="1"/>
</dbReference>
<evidence type="ECO:0000256" key="3">
    <source>
        <dbReference type="ARBA" id="ARBA00022801"/>
    </source>
</evidence>
<dbReference type="PROSITE" id="PS51257">
    <property type="entry name" value="PROKAR_LIPOPROTEIN"/>
    <property type="match status" value="1"/>
</dbReference>
<comment type="similarity">
    <text evidence="1 5">Belongs to the glycosyl hydrolase 27 family.</text>
</comment>
<feature type="domain" description="Alpha galactosidase C-terminal" evidence="7">
    <location>
        <begin position="332"/>
        <end position="407"/>
    </location>
</feature>
<evidence type="ECO:0000259" key="7">
    <source>
        <dbReference type="Pfam" id="PF17801"/>
    </source>
</evidence>
<dbReference type="Gene3D" id="2.60.40.1180">
    <property type="entry name" value="Golgi alpha-mannosidase II"/>
    <property type="match status" value="1"/>
</dbReference>
<evidence type="ECO:0000256" key="1">
    <source>
        <dbReference type="ARBA" id="ARBA00009743"/>
    </source>
</evidence>
<dbReference type="EC" id="3.2.1.22" evidence="5"/>
<comment type="caution">
    <text evidence="8">The sequence shown here is derived from an EMBL/GenBank/DDBJ whole genome shotgun (WGS) entry which is preliminary data.</text>
</comment>
<dbReference type="InterPro" id="IPR013785">
    <property type="entry name" value="Aldolase_TIM"/>
</dbReference>
<feature type="signal peptide" evidence="6">
    <location>
        <begin position="1"/>
        <end position="21"/>
    </location>
</feature>
<dbReference type="CDD" id="cd14792">
    <property type="entry name" value="GH27"/>
    <property type="match status" value="1"/>
</dbReference>
<dbReference type="RefSeq" id="WP_263250100.1">
    <property type="nucleotide sequence ID" value="NZ_BAABLT010000034.1"/>
</dbReference>
<dbReference type="InterPro" id="IPR000111">
    <property type="entry name" value="Glyco_hydro_27/36_CS"/>
</dbReference>
<dbReference type="SUPFAM" id="SSF51011">
    <property type="entry name" value="Glycosyl hydrolase domain"/>
    <property type="match status" value="1"/>
</dbReference>
<sequence>MRSVFAAVLAVVLVVGSACSAAPPDPRVARTPPMGWNSWNSFGCGIDERLIRDTADHLVSSGMRDAGYRYLVVDDCWFDPRRDAGGELRADPVRFPSGMRALADYVHSRGLEFGLYEVPTDRTCAQRSGTYPGATGSRGHEEQDARTFADWGVDYLKYDWCSPEGTLDEQIDAFSTMRNALRATGRPIVFSINPNSDHAAKTGATHDWTGIAHQWRTTDDIKPVWHTDGADEMGVVDVVDVNRKAARRAGPGHWHDPDMLEVGVHDVDGFRGLNGSEARAHLSTWAVMAAPLLAGNNVTTMPAEVRDALTNPEVIAVDQDPAGIEGTPVRATGDQQVWAKPMADGSRVVALFNRGDRPATIRTTAGEAGLPRASACTVRDLWAHATTTTSGDIAAVVPAHGVALLRVSAR</sequence>